<dbReference type="InterPro" id="IPR037523">
    <property type="entry name" value="VOC_core"/>
</dbReference>
<dbReference type="Proteomes" id="UP000294927">
    <property type="component" value="Unassembled WGS sequence"/>
</dbReference>
<name>A0A4V6Q705_9PSEU</name>
<dbReference type="EMBL" id="SOCP01000001">
    <property type="protein sequence ID" value="TDV57341.1"/>
    <property type="molecule type" value="Genomic_DNA"/>
</dbReference>
<protein>
    <submittedName>
        <fullName evidence="2">Putative enzyme related to lactoylglutathione lyase</fullName>
    </submittedName>
</protein>
<dbReference type="GO" id="GO:0016829">
    <property type="term" value="F:lyase activity"/>
    <property type="evidence" value="ECO:0007669"/>
    <property type="project" value="UniProtKB-KW"/>
</dbReference>
<accession>A0A4V6Q705</accession>
<keyword evidence="2" id="KW-0456">Lyase</keyword>
<dbReference type="Pfam" id="PF00903">
    <property type="entry name" value="Glyoxalase"/>
    <property type="match status" value="1"/>
</dbReference>
<comment type="caution">
    <text evidence="2">The sequence shown here is derived from an EMBL/GenBank/DDBJ whole genome shotgun (WGS) entry which is preliminary data.</text>
</comment>
<evidence type="ECO:0000313" key="3">
    <source>
        <dbReference type="Proteomes" id="UP000294927"/>
    </source>
</evidence>
<evidence type="ECO:0000313" key="2">
    <source>
        <dbReference type="EMBL" id="TDV57341.1"/>
    </source>
</evidence>
<dbReference type="PANTHER" id="PTHR36437:SF2">
    <property type="entry name" value="GLYOXALASE_BLEOMYCIN RESISTANCE PROTEIN_DIOXYGENASE"/>
    <property type="match status" value="1"/>
</dbReference>
<keyword evidence="3" id="KW-1185">Reference proteome</keyword>
<gene>
    <name evidence="2" type="ORF">CLV71_101212</name>
</gene>
<dbReference type="PANTHER" id="PTHR36437">
    <property type="entry name" value="GLYOXALASE/BLEOMYCIN RESISTANCE PROTEIN/DIOXYGENASE"/>
    <property type="match status" value="1"/>
</dbReference>
<dbReference type="Gene3D" id="3.10.180.10">
    <property type="entry name" value="2,3-Dihydroxybiphenyl 1,2-Dioxygenase, domain 1"/>
    <property type="match status" value="1"/>
</dbReference>
<dbReference type="InterPro" id="IPR029068">
    <property type="entry name" value="Glyas_Bleomycin-R_OHBP_Dase"/>
</dbReference>
<dbReference type="RefSeq" id="WP_133900638.1">
    <property type="nucleotide sequence ID" value="NZ_SOCP01000001.1"/>
</dbReference>
<sequence>MDYRIEVVTLPVTDVDRAVRFYTEQVGFTLDLDYHPNDGFRFVHLTPPGSPASVRFGVGLTDAPPGSALGTYLVVEDIEQAHRELTARGLAVSPIRHKTPGESWQGDFRPGVDPARRPYASFLDFADPDGNTWLVQERA</sequence>
<reference evidence="2 3" key="1">
    <citation type="submission" date="2019-03" db="EMBL/GenBank/DDBJ databases">
        <title>Genomic Encyclopedia of Archaeal and Bacterial Type Strains, Phase II (KMG-II): from individual species to whole genera.</title>
        <authorList>
            <person name="Goeker M."/>
        </authorList>
    </citation>
    <scope>NUCLEOTIDE SEQUENCE [LARGE SCALE GENOMIC DNA]</scope>
    <source>
        <strain evidence="2 3">DSM 45499</strain>
    </source>
</reference>
<feature type="domain" description="VOC" evidence="1">
    <location>
        <begin position="4"/>
        <end position="138"/>
    </location>
</feature>
<evidence type="ECO:0000259" key="1">
    <source>
        <dbReference type="PROSITE" id="PS51819"/>
    </source>
</evidence>
<organism evidence="2 3">
    <name type="scientific">Actinophytocola oryzae</name>
    <dbReference type="NCBI Taxonomy" id="502181"/>
    <lineage>
        <taxon>Bacteria</taxon>
        <taxon>Bacillati</taxon>
        <taxon>Actinomycetota</taxon>
        <taxon>Actinomycetes</taxon>
        <taxon>Pseudonocardiales</taxon>
        <taxon>Pseudonocardiaceae</taxon>
    </lineage>
</organism>
<dbReference type="AlphaFoldDB" id="A0A4V6Q705"/>
<dbReference type="PROSITE" id="PS51819">
    <property type="entry name" value="VOC"/>
    <property type="match status" value="1"/>
</dbReference>
<proteinExistence type="predicted"/>
<dbReference type="SUPFAM" id="SSF54593">
    <property type="entry name" value="Glyoxalase/Bleomycin resistance protein/Dihydroxybiphenyl dioxygenase"/>
    <property type="match status" value="1"/>
</dbReference>
<dbReference type="OrthoDB" id="485032at2"/>
<dbReference type="InterPro" id="IPR004360">
    <property type="entry name" value="Glyas_Fos-R_dOase_dom"/>
</dbReference>